<dbReference type="AlphaFoldDB" id="A0A2N1PIV7"/>
<proteinExistence type="predicted"/>
<gene>
    <name evidence="1" type="ORF">CVV64_19785</name>
</gene>
<dbReference type="Proteomes" id="UP000233256">
    <property type="component" value="Unassembled WGS sequence"/>
</dbReference>
<name>A0A2N1PIV7_9BACT</name>
<comment type="caution">
    <text evidence="1">The sequence shown here is derived from an EMBL/GenBank/DDBJ whole genome shotgun (WGS) entry which is preliminary data.</text>
</comment>
<sequence length="183" mass="21070">MERLKINQVAQELGVTPAGVYKRLKTDFQLVEKHIVKERNTTFITREGVEVLRGLMQKSVTVEDSTSSQPVEYQTIQYLKELVTNQQKTIDNLIASQNEQRQRTDTIIMKLTHDLEATRKSALAIEAKVDALAKKPEPEVVEALSKKVPEVRAWEPAPKKRPQLSFLQKFWYELMDPVKLRAI</sequence>
<reference evidence="1 2" key="1">
    <citation type="journal article" date="2017" name="ISME J.">
        <title>Potential for microbial H2 and metal transformations associated with novel bacteria and archaea in deep terrestrial subsurface sediments.</title>
        <authorList>
            <person name="Hernsdorf A.W."/>
            <person name="Amano Y."/>
            <person name="Miyakawa K."/>
            <person name="Ise K."/>
            <person name="Suzuki Y."/>
            <person name="Anantharaman K."/>
            <person name="Probst A."/>
            <person name="Burstein D."/>
            <person name="Thomas B.C."/>
            <person name="Banfield J.F."/>
        </authorList>
    </citation>
    <scope>NUCLEOTIDE SEQUENCE [LARGE SCALE GENOMIC DNA]</scope>
    <source>
        <strain evidence="1">HGW-Wallbacteria-1</strain>
    </source>
</reference>
<accession>A0A2N1PIV7</accession>
<evidence type="ECO:0000313" key="1">
    <source>
        <dbReference type="EMBL" id="PKK88240.1"/>
    </source>
</evidence>
<organism evidence="1 2">
    <name type="scientific">Candidatus Wallbacteria bacterium HGW-Wallbacteria-1</name>
    <dbReference type="NCBI Taxonomy" id="2013854"/>
    <lineage>
        <taxon>Bacteria</taxon>
        <taxon>Candidatus Walliibacteriota</taxon>
    </lineage>
</organism>
<evidence type="ECO:0000313" key="2">
    <source>
        <dbReference type="Proteomes" id="UP000233256"/>
    </source>
</evidence>
<protein>
    <submittedName>
        <fullName evidence="1">Uncharacterized protein</fullName>
    </submittedName>
</protein>
<dbReference type="EMBL" id="PGXC01000057">
    <property type="protein sequence ID" value="PKK88240.1"/>
    <property type="molecule type" value="Genomic_DNA"/>
</dbReference>